<dbReference type="InterPro" id="IPR004167">
    <property type="entry name" value="PSBD"/>
</dbReference>
<dbReference type="InterPro" id="IPR036625">
    <property type="entry name" value="E3-bd_dom_sf"/>
</dbReference>
<evidence type="ECO:0000313" key="7">
    <source>
        <dbReference type="EMBL" id="KAF7725103.1"/>
    </source>
</evidence>
<comment type="similarity">
    <text evidence="1">Belongs to the 2-oxoacid dehydrogenase family.</text>
</comment>
<feature type="domain" description="Peripheral subunit-binding (PSBD)" evidence="6">
    <location>
        <begin position="122"/>
        <end position="160"/>
    </location>
</feature>
<dbReference type="InterPro" id="IPR023213">
    <property type="entry name" value="CAT-like_dom_sf"/>
</dbReference>
<keyword evidence="2" id="KW-0450">Lipoyl</keyword>
<evidence type="ECO:0000259" key="5">
    <source>
        <dbReference type="PROSITE" id="PS50968"/>
    </source>
</evidence>
<dbReference type="GO" id="GO:0045254">
    <property type="term" value="C:pyruvate dehydrogenase complex"/>
    <property type="evidence" value="ECO:0007669"/>
    <property type="project" value="InterPro"/>
</dbReference>
<organism evidence="7 8">
    <name type="scientific">Apophysomyces ossiformis</name>
    <dbReference type="NCBI Taxonomy" id="679940"/>
    <lineage>
        <taxon>Eukaryota</taxon>
        <taxon>Fungi</taxon>
        <taxon>Fungi incertae sedis</taxon>
        <taxon>Mucoromycota</taxon>
        <taxon>Mucoromycotina</taxon>
        <taxon>Mucoromycetes</taxon>
        <taxon>Mucorales</taxon>
        <taxon>Mucorineae</taxon>
        <taxon>Mucoraceae</taxon>
        <taxon>Apophysomyces</taxon>
    </lineage>
</organism>
<dbReference type="SUPFAM" id="SSF47005">
    <property type="entry name" value="Peripheral subunit-binding domain of 2-oxo acid dehydrogenase complex"/>
    <property type="match status" value="1"/>
</dbReference>
<keyword evidence="8" id="KW-1185">Reference proteome</keyword>
<dbReference type="InterPro" id="IPR045257">
    <property type="entry name" value="E2/Pdx1"/>
</dbReference>
<keyword evidence="3" id="KW-0809">Transit peptide</keyword>
<dbReference type="PANTHER" id="PTHR23151:SF82">
    <property type="entry name" value="PYRUVATE DEHYDROGENASE COMPLEX PROTEIN X COMPONENT, MITOCHONDRIAL"/>
    <property type="match status" value="1"/>
</dbReference>
<evidence type="ECO:0000256" key="3">
    <source>
        <dbReference type="ARBA" id="ARBA00022946"/>
    </source>
</evidence>
<dbReference type="CDD" id="cd06849">
    <property type="entry name" value="lipoyl_domain"/>
    <property type="match status" value="1"/>
</dbReference>
<protein>
    <recommendedName>
        <fullName evidence="9">Dihydrolipoamide acetyltransferase component of pyruvate dehydrogenase complex</fullName>
    </recommendedName>
</protein>
<dbReference type="PANTHER" id="PTHR23151">
    <property type="entry name" value="DIHYDROLIPOAMIDE ACETYL/SUCCINYL-TRANSFERASE-RELATED"/>
    <property type="match status" value="1"/>
</dbReference>
<feature type="compositionally biased region" description="Acidic residues" evidence="4">
    <location>
        <begin position="71"/>
        <end position="84"/>
    </location>
</feature>
<dbReference type="InterPro" id="IPR000089">
    <property type="entry name" value="Biotin_lipoyl"/>
</dbReference>
<evidence type="ECO:0000256" key="2">
    <source>
        <dbReference type="ARBA" id="ARBA00022823"/>
    </source>
</evidence>
<dbReference type="OrthoDB" id="537444at2759"/>
<dbReference type="AlphaFoldDB" id="A0A8H7BKX4"/>
<dbReference type="Pfam" id="PF00364">
    <property type="entry name" value="Biotin_lipoyl"/>
    <property type="match status" value="1"/>
</dbReference>
<name>A0A8H7BKX4_9FUNG</name>
<proteinExistence type="inferred from homology"/>
<evidence type="ECO:0000256" key="1">
    <source>
        <dbReference type="ARBA" id="ARBA00007317"/>
    </source>
</evidence>
<evidence type="ECO:0000313" key="8">
    <source>
        <dbReference type="Proteomes" id="UP000605846"/>
    </source>
</evidence>
<evidence type="ECO:0000259" key="6">
    <source>
        <dbReference type="PROSITE" id="PS51826"/>
    </source>
</evidence>
<feature type="domain" description="Lipoyl-binding" evidence="5">
    <location>
        <begin position="1"/>
        <end position="68"/>
    </location>
</feature>
<evidence type="ECO:0008006" key="9">
    <source>
        <dbReference type="Google" id="ProtNLM"/>
    </source>
</evidence>
<dbReference type="PROSITE" id="PS50968">
    <property type="entry name" value="BIOTINYL_LIPOYL"/>
    <property type="match status" value="1"/>
</dbReference>
<dbReference type="PROSITE" id="PS51826">
    <property type="entry name" value="PSBD"/>
    <property type="match status" value="1"/>
</dbReference>
<dbReference type="PROSITE" id="PS00189">
    <property type="entry name" value="LIPOYL"/>
    <property type="match status" value="1"/>
</dbReference>
<dbReference type="InterPro" id="IPR003016">
    <property type="entry name" value="2-oxoA_DH_lipoyl-BS"/>
</dbReference>
<dbReference type="Pfam" id="PF02817">
    <property type="entry name" value="E3_binding"/>
    <property type="match status" value="1"/>
</dbReference>
<dbReference type="GO" id="GO:0006086">
    <property type="term" value="P:pyruvate decarboxylation to acetyl-CoA"/>
    <property type="evidence" value="ECO:0007669"/>
    <property type="project" value="InterPro"/>
</dbReference>
<gene>
    <name evidence="7" type="ORF">EC973_000429</name>
</gene>
<feature type="region of interest" description="Disordered" evidence="4">
    <location>
        <begin position="71"/>
        <end position="118"/>
    </location>
</feature>
<dbReference type="SUPFAM" id="SSF51230">
    <property type="entry name" value="Single hybrid motif"/>
    <property type="match status" value="1"/>
</dbReference>
<evidence type="ECO:0000256" key="4">
    <source>
        <dbReference type="SAM" id="MobiDB-lite"/>
    </source>
</evidence>
<dbReference type="InterPro" id="IPR011053">
    <property type="entry name" value="Single_hybrid_motif"/>
</dbReference>
<dbReference type="Gene3D" id="3.30.559.10">
    <property type="entry name" value="Chloramphenicol acetyltransferase-like domain"/>
    <property type="match status" value="1"/>
</dbReference>
<comment type="caution">
    <text evidence="7">The sequence shown here is derived from an EMBL/GenBank/DDBJ whole genome shotgun (WGS) entry which is preliminary data.</text>
</comment>
<dbReference type="Gene3D" id="2.40.50.100">
    <property type="match status" value="1"/>
</dbReference>
<feature type="compositionally biased region" description="Basic and acidic residues" evidence="4">
    <location>
        <begin position="109"/>
        <end position="118"/>
    </location>
</feature>
<dbReference type="Proteomes" id="UP000605846">
    <property type="component" value="Unassembled WGS sequence"/>
</dbReference>
<reference evidence="7" key="1">
    <citation type="submission" date="2020-01" db="EMBL/GenBank/DDBJ databases">
        <title>Genome Sequencing of Three Apophysomyces-Like Fungal Strains Confirms a Novel Fungal Genus in the Mucoromycota with divergent Burkholderia-like Endosymbiotic Bacteria.</title>
        <authorList>
            <person name="Stajich J.E."/>
            <person name="Macias A.M."/>
            <person name="Carter-House D."/>
            <person name="Lovett B."/>
            <person name="Kasson L.R."/>
            <person name="Berry K."/>
            <person name="Grigoriev I."/>
            <person name="Chang Y."/>
            <person name="Spatafora J."/>
            <person name="Kasson M.T."/>
        </authorList>
    </citation>
    <scope>NUCLEOTIDE SEQUENCE</scope>
    <source>
        <strain evidence="7">NRRL A-21654</strain>
    </source>
</reference>
<accession>A0A8H7BKX4</accession>
<dbReference type="Gene3D" id="4.10.320.10">
    <property type="entry name" value="E3-binding domain"/>
    <property type="match status" value="1"/>
</dbReference>
<dbReference type="GO" id="GO:0004742">
    <property type="term" value="F:dihydrolipoyllysine-residue acetyltransferase activity"/>
    <property type="evidence" value="ECO:0007669"/>
    <property type="project" value="TreeGrafter"/>
</dbReference>
<dbReference type="FunFam" id="2.40.50.100:FF:000010">
    <property type="entry name" value="Acetyltransferase component of pyruvate dehydrogenase complex"/>
    <property type="match status" value="1"/>
</dbReference>
<dbReference type="EMBL" id="JABAYA010000104">
    <property type="protein sequence ID" value="KAF7725103.1"/>
    <property type="molecule type" value="Genomic_DNA"/>
</dbReference>
<sequence length="401" mass="43724">MSPTMTEGTIHKWMKKEGEAFSAGDVLLELETDKAQIDVEAQEDGVLAKIILAEGKKAPVNTPIALLAEEGDDLSNLEVPEEEPAQVAEKKEEQPAPTSAPKQPIVASMDHHDLDTSKLKKPLSPAVLSLVLKHHIKDLDAIKASGPAGRILKGDVLAHLGMIPYKPAPKFKTSAAPPRDEIVIAKPAAPVAKEEKKIVLPNFISKHVAVDDLLQLRRTLNEQHRTNVSVNDFIEKAAARALQDVTAGHVSKTGNSGIVHQTSAASFSETYKGGAFKVFHLAPPVYDFISDSYEPCKPYTLNVSPAQRIDLSTPRSRSGDDEMLDLIDYLGGTRSTTQPRAVKLTTSDSRINFSEQQPKHSYNVELKLQGDAPGKILNDKKAAAFLDRVEFYIKSPTELVQ</sequence>